<dbReference type="OrthoDB" id="9805316at2"/>
<name>F8E7E2_FLESM</name>
<evidence type="ECO:0000256" key="1">
    <source>
        <dbReference type="ARBA" id="ARBA00001946"/>
    </source>
</evidence>
<dbReference type="HOGENOM" id="CLU_014015_0_0_0"/>
<keyword evidence="5" id="KW-0460">Magnesium</keyword>
<dbReference type="eggNOG" id="COG0142">
    <property type="taxonomic scope" value="Bacteria"/>
</dbReference>
<dbReference type="CDD" id="cd00685">
    <property type="entry name" value="Trans_IPPS_HT"/>
    <property type="match status" value="1"/>
</dbReference>
<evidence type="ECO:0000256" key="7">
    <source>
        <dbReference type="RuleBase" id="RU004466"/>
    </source>
</evidence>
<evidence type="ECO:0000256" key="2">
    <source>
        <dbReference type="ARBA" id="ARBA00006706"/>
    </source>
</evidence>
<dbReference type="PROSITE" id="PS00444">
    <property type="entry name" value="POLYPRENYL_SYNTHASE_2"/>
    <property type="match status" value="1"/>
</dbReference>
<dbReference type="GO" id="GO:0046872">
    <property type="term" value="F:metal ion binding"/>
    <property type="evidence" value="ECO:0007669"/>
    <property type="project" value="UniProtKB-KW"/>
</dbReference>
<comment type="similarity">
    <text evidence="2 7">Belongs to the FPP/GGPP synthase family.</text>
</comment>
<dbReference type="InterPro" id="IPR033749">
    <property type="entry name" value="Polyprenyl_synt_CS"/>
</dbReference>
<comment type="cofactor">
    <cofactor evidence="1">
        <name>Mg(2+)</name>
        <dbReference type="ChEBI" id="CHEBI:18420"/>
    </cofactor>
</comment>
<proteinExistence type="inferred from homology"/>
<sequence>MTTFNLKKYMKFWAQKTENWLKTNLSSFDKNTEGLTEAMRYSLLAGGKRLRPVLIYSSYGIFDNDFDKVVPYAAAVEMLHTYSLIHDDLPAMDDDDYRRGNPTNHKMFGEATAILAGDALLTKAFEVMLDPVINPETEEKLRCEAALKLAKAGGDRGMIAGQFVDVESENSYFTAEKLDFIHNYKTAALLGYCTELGTVLGYGGEEDKERLKRFGINIGLAFQIVDDLLDISATTEQLGKDAGSDLKKGKATYPGLYGVDESKKKARALIDESVALVDCYGAASRPLAEIARFVIDRNN</sequence>
<evidence type="ECO:0000313" key="8">
    <source>
        <dbReference type="EMBL" id="AEI14929.1"/>
    </source>
</evidence>
<dbReference type="FunFam" id="1.10.600.10:FF:000001">
    <property type="entry name" value="Geranylgeranyl diphosphate synthase"/>
    <property type="match status" value="1"/>
</dbReference>
<dbReference type="STRING" id="717231.Flexsi_1275"/>
<keyword evidence="6" id="KW-0414">Isoprene biosynthesis</keyword>
<reference evidence="9" key="2">
    <citation type="submission" date="2011-06" db="EMBL/GenBank/DDBJ databases">
        <title>The complete genome of Flexistipes sinusarabici DSM 4947.</title>
        <authorList>
            <person name="Lucas S."/>
            <person name="Han J."/>
            <person name="Lapidus A."/>
            <person name="Bruce D."/>
            <person name="Goodwin L."/>
            <person name="Pitluck S."/>
            <person name="Peters L."/>
            <person name="Kyrpides N."/>
            <person name="Mavromatis K."/>
            <person name="Ivanova N."/>
            <person name="Mikhailova N."/>
            <person name="Chertkov O."/>
            <person name="Detter J.C."/>
            <person name="Tapia R."/>
            <person name="Han C."/>
            <person name="Land M."/>
            <person name="Hauser L."/>
            <person name="Markowitz V."/>
            <person name="Cheng J.-F."/>
            <person name="Hugenholtz P."/>
            <person name="Woyke T."/>
            <person name="Wu D."/>
            <person name="Spring S."/>
            <person name="Schroeder M."/>
            <person name="Brambilla E."/>
            <person name="Klenk H.-P."/>
            <person name="Eisen J.A."/>
        </authorList>
    </citation>
    <scope>NUCLEOTIDE SEQUENCE [LARGE SCALE GENOMIC DNA]</scope>
    <source>
        <strain evidence="9">DSM 4947 / MAS 10</strain>
    </source>
</reference>
<dbReference type="NCBIfam" id="NF045485">
    <property type="entry name" value="FPPsyn"/>
    <property type="match status" value="1"/>
</dbReference>
<dbReference type="EMBL" id="CP002858">
    <property type="protein sequence ID" value="AEI14929.1"/>
    <property type="molecule type" value="Genomic_DNA"/>
</dbReference>
<reference evidence="8 9" key="1">
    <citation type="journal article" date="2011" name="Stand. Genomic Sci.">
        <title>Genome sequence of the moderately thermophilic halophile Flexistipes sinusarabici strain (MAS10).</title>
        <authorList>
            <person name="Lapidus A."/>
            <person name="Chertkov O."/>
            <person name="Nolan M."/>
            <person name="Lucas S."/>
            <person name="Hammon N."/>
            <person name="Deshpande S."/>
            <person name="Cheng J.F."/>
            <person name="Tapia R."/>
            <person name="Han C."/>
            <person name="Goodwin L."/>
            <person name="Pitluck S."/>
            <person name="Liolios K."/>
            <person name="Pagani I."/>
            <person name="Ivanova N."/>
            <person name="Huntemann M."/>
            <person name="Mavromatis K."/>
            <person name="Mikhailova N."/>
            <person name="Pati A."/>
            <person name="Chen A."/>
            <person name="Palaniappan K."/>
            <person name="Land M."/>
            <person name="Hauser L."/>
            <person name="Brambilla E.M."/>
            <person name="Rohde M."/>
            <person name="Abt B."/>
            <person name="Spring S."/>
            <person name="Goker M."/>
            <person name="Bristow J."/>
            <person name="Eisen J.A."/>
            <person name="Markowitz V."/>
            <person name="Hugenholtz P."/>
            <person name="Kyrpides N.C."/>
            <person name="Klenk H.P."/>
            <person name="Woyke T."/>
        </authorList>
    </citation>
    <scope>NUCLEOTIDE SEQUENCE [LARGE SCALE GENOMIC DNA]</scope>
    <source>
        <strain evidence="9">DSM 4947 / MAS 10</strain>
    </source>
</reference>
<dbReference type="InterPro" id="IPR000092">
    <property type="entry name" value="Polyprenyl_synt"/>
</dbReference>
<keyword evidence="3 7" id="KW-0808">Transferase</keyword>
<dbReference type="Gene3D" id="1.10.600.10">
    <property type="entry name" value="Farnesyl Diphosphate Synthase"/>
    <property type="match status" value="1"/>
</dbReference>
<evidence type="ECO:0000256" key="4">
    <source>
        <dbReference type="ARBA" id="ARBA00022723"/>
    </source>
</evidence>
<dbReference type="RefSeq" id="WP_013886413.1">
    <property type="nucleotide sequence ID" value="NC_015672.1"/>
</dbReference>
<accession>F8E7E2</accession>
<protein>
    <submittedName>
        <fullName evidence="8">Polyprenyl synthetase</fullName>
    </submittedName>
</protein>
<dbReference type="GO" id="GO:0004659">
    <property type="term" value="F:prenyltransferase activity"/>
    <property type="evidence" value="ECO:0007669"/>
    <property type="project" value="InterPro"/>
</dbReference>
<keyword evidence="4" id="KW-0479">Metal-binding</keyword>
<dbReference type="Pfam" id="PF00348">
    <property type="entry name" value="polyprenyl_synt"/>
    <property type="match status" value="1"/>
</dbReference>
<dbReference type="GO" id="GO:0005737">
    <property type="term" value="C:cytoplasm"/>
    <property type="evidence" value="ECO:0007669"/>
    <property type="project" value="UniProtKB-ARBA"/>
</dbReference>
<dbReference type="SFLD" id="SFLDS00005">
    <property type="entry name" value="Isoprenoid_Synthase_Type_I"/>
    <property type="match status" value="1"/>
</dbReference>
<evidence type="ECO:0000313" key="9">
    <source>
        <dbReference type="Proteomes" id="UP000006621"/>
    </source>
</evidence>
<dbReference type="GO" id="GO:0016114">
    <property type="term" value="P:terpenoid biosynthetic process"/>
    <property type="evidence" value="ECO:0007669"/>
    <property type="project" value="UniProtKB-ARBA"/>
</dbReference>
<evidence type="ECO:0000256" key="3">
    <source>
        <dbReference type="ARBA" id="ARBA00022679"/>
    </source>
</evidence>
<organism evidence="8 9">
    <name type="scientific">Flexistipes sinusarabici (strain ATCC 49648 / DSM 4947 / MAS 10)</name>
    <dbReference type="NCBI Taxonomy" id="717231"/>
    <lineage>
        <taxon>Bacteria</taxon>
        <taxon>Pseudomonadati</taxon>
        <taxon>Deferribacterota</taxon>
        <taxon>Deferribacteres</taxon>
        <taxon>Deferribacterales</taxon>
        <taxon>Flexistipitaceae</taxon>
        <taxon>Flexistipes</taxon>
    </lineage>
</organism>
<dbReference type="PANTHER" id="PTHR43281">
    <property type="entry name" value="FARNESYL DIPHOSPHATE SYNTHASE"/>
    <property type="match status" value="1"/>
</dbReference>
<dbReference type="KEGG" id="fsi:Flexsi_1275"/>
<dbReference type="AlphaFoldDB" id="F8E7E2"/>
<dbReference type="SFLD" id="SFLDG01017">
    <property type="entry name" value="Polyprenyl_Transferase_Like"/>
    <property type="match status" value="1"/>
</dbReference>
<dbReference type="InterPro" id="IPR008949">
    <property type="entry name" value="Isoprenoid_synthase_dom_sf"/>
</dbReference>
<dbReference type="PANTHER" id="PTHR43281:SF1">
    <property type="entry name" value="FARNESYL DIPHOSPHATE SYNTHASE"/>
    <property type="match status" value="1"/>
</dbReference>
<dbReference type="Proteomes" id="UP000006621">
    <property type="component" value="Chromosome"/>
</dbReference>
<evidence type="ECO:0000256" key="5">
    <source>
        <dbReference type="ARBA" id="ARBA00022842"/>
    </source>
</evidence>
<keyword evidence="9" id="KW-1185">Reference proteome</keyword>
<evidence type="ECO:0000256" key="6">
    <source>
        <dbReference type="ARBA" id="ARBA00023229"/>
    </source>
</evidence>
<dbReference type="SUPFAM" id="SSF48576">
    <property type="entry name" value="Terpenoid synthases"/>
    <property type="match status" value="1"/>
</dbReference>
<dbReference type="PROSITE" id="PS00723">
    <property type="entry name" value="POLYPRENYL_SYNTHASE_1"/>
    <property type="match status" value="1"/>
</dbReference>
<dbReference type="InterPro" id="IPR053378">
    <property type="entry name" value="Prenyl_diphosphate_synthase"/>
</dbReference>
<gene>
    <name evidence="8" type="ordered locus">Flexsi_1275</name>
</gene>